<evidence type="ECO:0000313" key="3">
    <source>
        <dbReference type="EMBL" id="NID15278.1"/>
    </source>
</evidence>
<keyword evidence="2" id="KW-1133">Transmembrane helix</keyword>
<dbReference type="Proteomes" id="UP000518878">
    <property type="component" value="Unassembled WGS sequence"/>
</dbReference>
<proteinExistence type="inferred from homology"/>
<protein>
    <recommendedName>
        <fullName evidence="1">Putative membrane protein insertion efficiency factor</fullName>
    </recommendedName>
</protein>
<evidence type="ECO:0000256" key="1">
    <source>
        <dbReference type="HAMAP-Rule" id="MF_00386"/>
    </source>
</evidence>
<keyword evidence="1" id="KW-1003">Cell membrane</keyword>
<comment type="subcellular location">
    <subcellularLocation>
        <location evidence="1">Cell membrane</location>
        <topology evidence="1">Peripheral membrane protein</topology>
        <orientation evidence="1">Cytoplasmic side</orientation>
    </subcellularLocation>
</comment>
<comment type="caution">
    <text evidence="3">The sequence shown here is derived from an EMBL/GenBank/DDBJ whole genome shotgun (WGS) entry which is preliminary data.</text>
</comment>
<sequence length="325" mass="32652">MLACADFSFLDEVVPATADAVRGGVAATADAVRPLVDATGDAAVAVFLATGADAGAGAAFTGAADAFLAGAGAAFFAAGAGFAAAFGVALDALFATGLEAALPAGAFAAFAGAFLAGAAFTGALAAGFAAAFFAGAGAAFFGAALAAVFVGDFAAARAGVLAGAFVAFTPAATVLAFFTSPAPPFLAAPLAVAELRAFFAISFTSVAVAAGCYSPDALPQQPVFWDTVGWPTPVDTRHTVTRLLLFLLSLYKRWLSPMLGARCRFHPSCSDYARVAIARFGPLRGSVLGTWRILRCQPLCEGGLDPVPEHFVLRRCGAQGAHTHD</sequence>
<name>A0A7X5QTR8_9GAMM</name>
<dbReference type="EMBL" id="JAAQTL010000001">
    <property type="protein sequence ID" value="NID15278.1"/>
    <property type="molecule type" value="Genomic_DNA"/>
</dbReference>
<feature type="transmembrane region" description="Helical" evidence="2">
    <location>
        <begin position="126"/>
        <end position="151"/>
    </location>
</feature>
<dbReference type="NCBIfam" id="TIGR00278">
    <property type="entry name" value="membrane protein insertion efficiency factor YidD"/>
    <property type="match status" value="1"/>
</dbReference>
<dbReference type="InterPro" id="IPR002696">
    <property type="entry name" value="Membr_insert_effic_factor_YidD"/>
</dbReference>
<feature type="transmembrane region" description="Helical" evidence="2">
    <location>
        <begin position="158"/>
        <end position="178"/>
    </location>
</feature>
<evidence type="ECO:0000256" key="2">
    <source>
        <dbReference type="SAM" id="Phobius"/>
    </source>
</evidence>
<keyword evidence="4" id="KW-1185">Reference proteome</keyword>
<accession>A0A7X5QTR8</accession>
<dbReference type="GO" id="GO:0005886">
    <property type="term" value="C:plasma membrane"/>
    <property type="evidence" value="ECO:0007669"/>
    <property type="project" value="UniProtKB-SubCell"/>
</dbReference>
<comment type="function">
    <text evidence="1">Could be involved in insertion of integral membrane proteins into the membrane.</text>
</comment>
<dbReference type="PANTHER" id="PTHR33383">
    <property type="entry name" value="MEMBRANE PROTEIN INSERTION EFFICIENCY FACTOR-RELATED"/>
    <property type="match status" value="1"/>
</dbReference>
<evidence type="ECO:0000313" key="4">
    <source>
        <dbReference type="Proteomes" id="UP000518878"/>
    </source>
</evidence>
<organism evidence="3 4">
    <name type="scientific">Luteibacter yeojuensis</name>
    <dbReference type="NCBI Taxonomy" id="345309"/>
    <lineage>
        <taxon>Bacteria</taxon>
        <taxon>Pseudomonadati</taxon>
        <taxon>Pseudomonadota</taxon>
        <taxon>Gammaproteobacteria</taxon>
        <taxon>Lysobacterales</taxon>
        <taxon>Rhodanobacteraceae</taxon>
        <taxon>Luteibacter</taxon>
    </lineage>
</organism>
<dbReference type="PANTHER" id="PTHR33383:SF1">
    <property type="entry name" value="MEMBRANE PROTEIN INSERTION EFFICIENCY FACTOR-RELATED"/>
    <property type="match status" value="1"/>
</dbReference>
<comment type="similarity">
    <text evidence="1">Belongs to the UPF0161 family.</text>
</comment>
<keyword evidence="1 2" id="KW-0472">Membrane</keyword>
<gene>
    <name evidence="3" type="primary">yidD</name>
    <name evidence="3" type="ORF">HBF32_07365</name>
</gene>
<reference evidence="3 4" key="1">
    <citation type="journal article" date="2006" name="Int. J. Syst. Evol. Microbiol.">
        <title>Dyella yeojuensis sp. nov., isolated from greenhouse soil in Korea.</title>
        <authorList>
            <person name="Kim B.Y."/>
            <person name="Weon H.Y."/>
            <person name="Lee K.H."/>
            <person name="Seok S.J."/>
            <person name="Kwon S.W."/>
            <person name="Go S.J."/>
            <person name="Stackebrandt E."/>
        </authorList>
    </citation>
    <scope>NUCLEOTIDE SEQUENCE [LARGE SCALE GENOMIC DNA]</scope>
    <source>
        <strain evidence="3 4">DSM 17673</strain>
    </source>
</reference>
<dbReference type="AlphaFoldDB" id="A0A7X5QTR8"/>
<dbReference type="Pfam" id="PF01809">
    <property type="entry name" value="YidD"/>
    <property type="match status" value="1"/>
</dbReference>
<dbReference type="HAMAP" id="MF_00386">
    <property type="entry name" value="UPF0161_YidD"/>
    <property type="match status" value="1"/>
</dbReference>
<keyword evidence="2" id="KW-0812">Transmembrane</keyword>
<dbReference type="SMART" id="SM01234">
    <property type="entry name" value="Haemolytic"/>
    <property type="match status" value="1"/>
</dbReference>
<feature type="transmembrane region" description="Helical" evidence="2">
    <location>
        <begin position="100"/>
        <end position="120"/>
    </location>
</feature>
<feature type="transmembrane region" description="Helical" evidence="2">
    <location>
        <begin position="66"/>
        <end position="88"/>
    </location>
</feature>